<comment type="catalytic activity">
    <reaction evidence="1 4 5">
        <text>[protein]-peptidylproline (omega=180) = [protein]-peptidylproline (omega=0)</text>
        <dbReference type="Rhea" id="RHEA:16237"/>
        <dbReference type="Rhea" id="RHEA-COMP:10747"/>
        <dbReference type="Rhea" id="RHEA-COMP:10748"/>
        <dbReference type="ChEBI" id="CHEBI:83833"/>
        <dbReference type="ChEBI" id="CHEBI:83834"/>
        <dbReference type="EC" id="5.2.1.8"/>
    </reaction>
</comment>
<feature type="compositionally biased region" description="Acidic residues" evidence="6">
    <location>
        <begin position="101"/>
        <end position="123"/>
    </location>
</feature>
<dbReference type="PANTHER" id="PTHR43811:SF19">
    <property type="entry name" value="39 KDA FK506-BINDING NUCLEAR PROTEIN"/>
    <property type="match status" value="1"/>
</dbReference>
<dbReference type="Pfam" id="PF17800">
    <property type="entry name" value="NPL"/>
    <property type="match status" value="1"/>
</dbReference>
<dbReference type="GO" id="GO:0003755">
    <property type="term" value="F:peptidyl-prolyl cis-trans isomerase activity"/>
    <property type="evidence" value="ECO:0007669"/>
    <property type="project" value="UniProtKB-KW"/>
</dbReference>
<evidence type="ECO:0000256" key="3">
    <source>
        <dbReference type="ARBA" id="ARBA00023235"/>
    </source>
</evidence>
<proteinExistence type="inferred from homology"/>
<dbReference type="InterPro" id="IPR041232">
    <property type="entry name" value="NPL"/>
</dbReference>
<organism evidence="8 9">
    <name type="scientific">Amphibalanus amphitrite</name>
    <name type="common">Striped barnacle</name>
    <name type="synonym">Balanus amphitrite</name>
    <dbReference type="NCBI Taxonomy" id="1232801"/>
    <lineage>
        <taxon>Eukaryota</taxon>
        <taxon>Metazoa</taxon>
        <taxon>Ecdysozoa</taxon>
        <taxon>Arthropoda</taxon>
        <taxon>Crustacea</taxon>
        <taxon>Multicrustacea</taxon>
        <taxon>Cirripedia</taxon>
        <taxon>Thoracica</taxon>
        <taxon>Thoracicalcarea</taxon>
        <taxon>Balanomorpha</taxon>
        <taxon>Balanoidea</taxon>
        <taxon>Balanidae</taxon>
        <taxon>Amphibalaninae</taxon>
        <taxon>Amphibalanus</taxon>
    </lineage>
</organism>
<dbReference type="PANTHER" id="PTHR43811">
    <property type="entry name" value="FKBP-TYPE PEPTIDYL-PROLYL CIS-TRANS ISOMERASE FKPA"/>
    <property type="match status" value="1"/>
</dbReference>
<sequence>MADQNNTFWGLILQPGKRYEQVVEKSFHVSMAALDISGGNDKATVQVMINVDGQEFILCHLSKNRNPQQTLDLNFQGGDSLALYVDGQSPQPVHLTGFYNEMDDDDDDLAGLEMSDESDEEDVPALVPAETASAKKKKAVEAGQGDIEIPVKRKGSPVKESPQKKSKLQNDVKVQEDEDDDDDDDDEDDEDDEDEGEEEEDEDGEDEEVEEGFSDEDDDDDDEDDDEDDDDEDDDDEDEDDDDEDEDEEKVDEPPIPLKKTKSPAAKKEEVKANGVAKAEDTPKKQKKGAEQAQKTPVQEEKKKAAQTPKSAKKTIAGGVMIEDIIVGEGQVAKRGRPVSVYYVGRLKQNNKQFDQTTAGPGFKFRLGAKEVIKGWDVGVEGMKVGGKRRITCPPHMAYGARGSPPVIPPNSALVFEVTLKNVH</sequence>
<dbReference type="GO" id="GO:0005730">
    <property type="term" value="C:nucleolus"/>
    <property type="evidence" value="ECO:0007669"/>
    <property type="project" value="TreeGrafter"/>
</dbReference>
<reference evidence="8 9" key="1">
    <citation type="submission" date="2019-07" db="EMBL/GenBank/DDBJ databases">
        <title>Draft genome assembly of a fouling barnacle, Amphibalanus amphitrite (Darwin, 1854): The first reference genome for Thecostraca.</title>
        <authorList>
            <person name="Kim W."/>
        </authorList>
    </citation>
    <scope>NUCLEOTIDE SEQUENCE [LARGE SCALE GENOMIC DNA]</scope>
    <source>
        <strain evidence="8">SNU_AA5</strain>
        <tissue evidence="8">Soma without cirri and trophi</tissue>
    </source>
</reference>
<evidence type="ECO:0000259" key="7">
    <source>
        <dbReference type="PROSITE" id="PS50059"/>
    </source>
</evidence>
<dbReference type="Proteomes" id="UP000440578">
    <property type="component" value="Unassembled WGS sequence"/>
</dbReference>
<evidence type="ECO:0000256" key="6">
    <source>
        <dbReference type="SAM" id="MobiDB-lite"/>
    </source>
</evidence>
<comment type="caution">
    <text evidence="8">The sequence shown here is derived from an EMBL/GenBank/DDBJ whole genome shotgun (WGS) entry which is preliminary data.</text>
</comment>
<dbReference type="EC" id="5.2.1.8" evidence="4"/>
<keyword evidence="2 4" id="KW-0697">Rotamase</keyword>
<evidence type="ECO:0000256" key="4">
    <source>
        <dbReference type="PIRNR" id="PIRNR001473"/>
    </source>
</evidence>
<feature type="compositionally biased region" description="Basic and acidic residues" evidence="6">
    <location>
        <begin position="266"/>
        <end position="290"/>
    </location>
</feature>
<evidence type="ECO:0000313" key="9">
    <source>
        <dbReference type="Proteomes" id="UP000440578"/>
    </source>
</evidence>
<dbReference type="Gene3D" id="2.60.120.340">
    <property type="entry name" value="Nucleoplasmin core domain"/>
    <property type="match status" value="1"/>
</dbReference>
<dbReference type="OrthoDB" id="1902587at2759"/>
<gene>
    <name evidence="8" type="primary">FKBP46</name>
    <name evidence="8" type="ORF">FJT64_017756</name>
</gene>
<accession>A0A6A4WWD3</accession>
<dbReference type="SUPFAM" id="SSF54534">
    <property type="entry name" value="FKBP-like"/>
    <property type="match status" value="1"/>
</dbReference>
<dbReference type="PROSITE" id="PS50059">
    <property type="entry name" value="FKBP_PPIASE"/>
    <property type="match status" value="1"/>
</dbReference>
<feature type="region of interest" description="Disordered" evidence="6">
    <location>
        <begin position="100"/>
        <end position="314"/>
    </location>
</feature>
<protein>
    <recommendedName>
        <fullName evidence="4">FK506-binding protein</fullName>
        <ecNumber evidence="4">5.2.1.8</ecNumber>
    </recommendedName>
</protein>
<comment type="similarity">
    <text evidence="4">Belongs to the FKBP-type PPIase family.</text>
</comment>
<dbReference type="Gene3D" id="3.10.50.40">
    <property type="match status" value="1"/>
</dbReference>
<dbReference type="EMBL" id="VIIS01000240">
    <property type="protein sequence ID" value="KAF0311437.1"/>
    <property type="molecule type" value="Genomic_DNA"/>
</dbReference>
<name>A0A6A4WWD3_AMPAM</name>
<evidence type="ECO:0000256" key="5">
    <source>
        <dbReference type="PROSITE-ProRule" id="PRU00277"/>
    </source>
</evidence>
<dbReference type="FunFam" id="3.10.50.40:FF:000006">
    <property type="entry name" value="Peptidyl-prolyl cis-trans isomerase"/>
    <property type="match status" value="1"/>
</dbReference>
<keyword evidence="3 4" id="KW-0413">Isomerase</keyword>
<evidence type="ECO:0000256" key="1">
    <source>
        <dbReference type="ARBA" id="ARBA00000971"/>
    </source>
</evidence>
<dbReference type="InterPro" id="IPR046357">
    <property type="entry name" value="PPIase_dom_sf"/>
</dbReference>
<dbReference type="AlphaFoldDB" id="A0A6A4WWD3"/>
<dbReference type="PIRSF" id="PIRSF001473">
    <property type="entry name" value="FK506-bp_FPR3"/>
    <property type="match status" value="1"/>
</dbReference>
<dbReference type="InterPro" id="IPR023566">
    <property type="entry name" value="PPIase_Fpr3/Fpr4-like"/>
</dbReference>
<feature type="compositionally biased region" description="Acidic residues" evidence="6">
    <location>
        <begin position="176"/>
        <end position="251"/>
    </location>
</feature>
<dbReference type="GO" id="GO:0000785">
    <property type="term" value="C:chromatin"/>
    <property type="evidence" value="ECO:0007669"/>
    <property type="project" value="TreeGrafter"/>
</dbReference>
<evidence type="ECO:0000313" key="8">
    <source>
        <dbReference type="EMBL" id="KAF0311437.1"/>
    </source>
</evidence>
<dbReference type="Pfam" id="PF00254">
    <property type="entry name" value="FKBP_C"/>
    <property type="match status" value="1"/>
</dbReference>
<evidence type="ECO:0000256" key="2">
    <source>
        <dbReference type="ARBA" id="ARBA00023110"/>
    </source>
</evidence>
<keyword evidence="9" id="KW-1185">Reference proteome</keyword>
<dbReference type="InterPro" id="IPR001179">
    <property type="entry name" value="PPIase_FKBP_dom"/>
</dbReference>
<feature type="domain" description="PPIase FKBP-type" evidence="7">
    <location>
        <begin position="336"/>
        <end position="424"/>
    </location>
</feature>